<dbReference type="InterPro" id="IPR047087">
    <property type="entry name" value="KU70_core_dom"/>
</dbReference>
<dbReference type="InterPro" id="IPR006164">
    <property type="entry name" value="DNA_bd_Ku70/Ku80"/>
</dbReference>
<dbReference type="GeneID" id="96902608"/>
<dbReference type="RefSeq" id="XP_003675391.1">
    <property type="nucleotide sequence ID" value="XM_003675343.1"/>
</dbReference>
<comment type="subcellular location">
    <subcellularLocation>
        <location evidence="2">Chromosome</location>
        <location evidence="2">Telomere</location>
    </subcellularLocation>
    <subcellularLocation>
        <location evidence="1">Nucleus</location>
    </subcellularLocation>
</comment>
<keyword evidence="12" id="KW-0779">Telomere</keyword>
<dbReference type="OMA" id="FWANVKH"/>
<evidence type="ECO:0000256" key="6">
    <source>
        <dbReference type="ARBA" id="ARBA00022454"/>
    </source>
</evidence>
<dbReference type="Gene3D" id="4.10.970.10">
    <property type="entry name" value="Ku70, bridge and pillars"/>
    <property type="match status" value="1"/>
</dbReference>
<evidence type="ECO:0000256" key="13">
    <source>
        <dbReference type="ARBA" id="ARBA00023125"/>
    </source>
</evidence>
<dbReference type="Pfam" id="PF02735">
    <property type="entry name" value="Ku"/>
    <property type="match status" value="1"/>
</dbReference>
<name>G0VC15_NAUCA</name>
<dbReference type="GO" id="GO:0030466">
    <property type="term" value="P:silent mating-type cassette heterochromatin formation"/>
    <property type="evidence" value="ECO:0007669"/>
    <property type="project" value="EnsemblFungi"/>
</dbReference>
<dbReference type="SMART" id="SM00559">
    <property type="entry name" value="Ku78"/>
    <property type="match status" value="1"/>
</dbReference>
<evidence type="ECO:0000256" key="7">
    <source>
        <dbReference type="ARBA" id="ARBA00022741"/>
    </source>
</evidence>
<dbReference type="GO" id="GO:0000727">
    <property type="term" value="P:double-strand break repair via break-induced replication"/>
    <property type="evidence" value="ECO:0007669"/>
    <property type="project" value="EnsemblFungi"/>
</dbReference>
<dbReference type="InterPro" id="IPR005160">
    <property type="entry name" value="Ku_C"/>
</dbReference>
<dbReference type="Pfam" id="PF03731">
    <property type="entry name" value="Ku_N"/>
    <property type="match status" value="1"/>
</dbReference>
<dbReference type="InterPro" id="IPR005161">
    <property type="entry name" value="Ku_N"/>
</dbReference>
<proteinExistence type="inferred from homology"/>
<dbReference type="InterPro" id="IPR016194">
    <property type="entry name" value="SPOC-like_C_dom_sf"/>
</dbReference>
<dbReference type="SUPFAM" id="SSF53300">
    <property type="entry name" value="vWA-like"/>
    <property type="match status" value="1"/>
</dbReference>
<dbReference type="Gene3D" id="2.40.290.10">
    <property type="match status" value="1"/>
</dbReference>
<keyword evidence="16" id="KW-0539">Nucleus</keyword>
<evidence type="ECO:0000256" key="18">
    <source>
        <dbReference type="PIRSR" id="PIRSR003033-1"/>
    </source>
</evidence>
<feature type="active site" description="Schiff-base intermediate with DNA; for 5'-deoxyribose-5-phosphate lyase activity" evidence="18">
    <location>
        <position position="16"/>
    </location>
</feature>
<comment type="similarity">
    <text evidence="3">Belongs to the ku70 family.</text>
</comment>
<evidence type="ECO:0000256" key="4">
    <source>
        <dbReference type="ARBA" id="ARBA00012551"/>
    </source>
</evidence>
<keyword evidence="8" id="KW-0227">DNA damage</keyword>
<keyword evidence="13" id="KW-0238">DNA-binding</keyword>
<dbReference type="GO" id="GO:0016787">
    <property type="term" value="F:hydrolase activity"/>
    <property type="evidence" value="ECO:0007669"/>
    <property type="project" value="UniProtKB-KW"/>
</dbReference>
<keyword evidence="10" id="KW-0347">Helicase</keyword>
<dbReference type="GO" id="GO:0097695">
    <property type="term" value="P:establishment of protein-containing complex localization to telomere"/>
    <property type="evidence" value="ECO:0007669"/>
    <property type="project" value="EnsemblFungi"/>
</dbReference>
<evidence type="ECO:0000256" key="17">
    <source>
        <dbReference type="ARBA" id="ARBA00031811"/>
    </source>
</evidence>
<dbReference type="GO" id="GO:0005524">
    <property type="term" value="F:ATP binding"/>
    <property type="evidence" value="ECO:0007669"/>
    <property type="project" value="UniProtKB-KW"/>
</dbReference>
<feature type="domain" description="Ku" evidence="20">
    <location>
        <begin position="329"/>
        <end position="472"/>
    </location>
</feature>
<evidence type="ECO:0000256" key="11">
    <source>
        <dbReference type="ARBA" id="ARBA00022840"/>
    </source>
</evidence>
<evidence type="ECO:0000256" key="1">
    <source>
        <dbReference type="ARBA" id="ARBA00004123"/>
    </source>
</evidence>
<dbReference type="EMBL" id="HE576754">
    <property type="protein sequence ID" value="CCC69022.1"/>
    <property type="molecule type" value="Genomic_DNA"/>
</dbReference>
<evidence type="ECO:0000256" key="10">
    <source>
        <dbReference type="ARBA" id="ARBA00022806"/>
    </source>
</evidence>
<protein>
    <recommendedName>
        <fullName evidence="5">ATP-dependent DNA helicase II subunit 1</fullName>
        <ecNumber evidence="4">3.6.4.12</ecNumber>
    </recommendedName>
    <alternativeName>
        <fullName evidence="17">ATP-dependent DNA helicase II subunit Ku70</fullName>
    </alternativeName>
</protein>
<dbReference type="GO" id="GO:0000723">
    <property type="term" value="P:telomere maintenance"/>
    <property type="evidence" value="ECO:0007669"/>
    <property type="project" value="EnsemblFungi"/>
</dbReference>
<evidence type="ECO:0000256" key="12">
    <source>
        <dbReference type="ARBA" id="ARBA00022895"/>
    </source>
</evidence>
<evidence type="ECO:0000256" key="3">
    <source>
        <dbReference type="ARBA" id="ARBA00005240"/>
    </source>
</evidence>
<evidence type="ECO:0000256" key="14">
    <source>
        <dbReference type="ARBA" id="ARBA00023172"/>
    </source>
</evidence>
<dbReference type="GO" id="GO:0070034">
    <property type="term" value="F:telomerase RNA binding"/>
    <property type="evidence" value="ECO:0007669"/>
    <property type="project" value="EnsemblFungi"/>
</dbReference>
<keyword evidence="6" id="KW-0158">Chromosome</keyword>
<dbReference type="GO" id="GO:0000781">
    <property type="term" value="C:chromosome, telomeric region"/>
    <property type="evidence" value="ECO:0007669"/>
    <property type="project" value="UniProtKB-SubCell"/>
</dbReference>
<reference evidence="21 22" key="1">
    <citation type="journal article" date="2011" name="Proc. Natl. Acad. Sci. U.S.A.">
        <title>Evolutionary erosion of yeast sex chromosomes by mating-type switching accidents.</title>
        <authorList>
            <person name="Gordon J.L."/>
            <person name="Armisen D."/>
            <person name="Proux-Wera E."/>
            <person name="Oheigeartaigh S.S."/>
            <person name="Byrne K.P."/>
            <person name="Wolfe K.H."/>
        </authorList>
    </citation>
    <scope>NUCLEOTIDE SEQUENCE [LARGE SCALE GENOMIC DNA]</scope>
    <source>
        <strain evidence="22">ATCC 76901 / BCRC 22586 / CBS 4309 / NBRC 1992 / NRRL Y-12630</strain>
    </source>
</reference>
<dbReference type="GO" id="GO:0042162">
    <property type="term" value="F:telomeric DNA binding"/>
    <property type="evidence" value="ECO:0007669"/>
    <property type="project" value="InterPro"/>
</dbReference>
<dbReference type="GO" id="GO:0043564">
    <property type="term" value="C:Ku70:Ku80 complex"/>
    <property type="evidence" value="ECO:0007669"/>
    <property type="project" value="EnsemblFungi"/>
</dbReference>
<dbReference type="InterPro" id="IPR036465">
    <property type="entry name" value="vWFA_dom_sf"/>
</dbReference>
<dbReference type="PANTHER" id="PTHR12604:SF2">
    <property type="entry name" value="X-RAY REPAIR CROSS-COMPLEMENTING PROTEIN 6"/>
    <property type="match status" value="1"/>
</dbReference>
<dbReference type="GO" id="GO:0006303">
    <property type="term" value="P:double-strand break repair via nonhomologous end joining"/>
    <property type="evidence" value="ECO:0007669"/>
    <property type="project" value="EnsemblFungi"/>
</dbReference>
<sequence>MEVDEIENGDHPSFKKYDIHEGIIFCIELSKSMFEEVPELNYKVQLLEILESLHELMSQLVIIRPSTGIGCYFHYCDRKNGDSKNGIYEFFPLRDVNARDMKKVSDLIEDLTLKRITLLEYFNFDPTLDNDSQKRVPLETLFNFLLDQFTKLTADSNKYHSKKIFLFTDNDSPHEVNDKDATLRIRRIVDDMNDNYINFVTFFIGREGKPFKNSFYSNILKLGSKVNKENLAQSDGTGDEEYSEYDGPNTTPIPASYIKSKILRKKEIKRTMFQCPLILKEENNFIVSVRGYAIVTQEKPATRYKLVYEHENIRKEASSRRKFLNPNTGEEIKPDELCKVFPYGDQDIELNDKEVAKINDDYSKHESFLKVIGFRSTKNSIRYFNNIDKALFVVPDESQYEGTIKTMASLFRVLKKRDKCMIVWGKVKSNSNLRLYILSPTTNIDRNEGFYLYRIPFLDEIRKFPKLLDYNHITTSEDYLNLVRITENIIGYFNLKKGYRPSDFKNPSLQRHYKTLHDYLLQVEQPVREDGDSDGQTSRFLKEDDTLNKILHIREKIIASKESDDVTQQRLSKYVSLWNTFYIKMEKESGIDIDTSHKLKKGKFELNL</sequence>
<evidence type="ECO:0000313" key="22">
    <source>
        <dbReference type="Proteomes" id="UP000001640"/>
    </source>
</evidence>
<evidence type="ECO:0000256" key="19">
    <source>
        <dbReference type="SAM" id="MobiDB-lite"/>
    </source>
</evidence>
<evidence type="ECO:0000256" key="8">
    <source>
        <dbReference type="ARBA" id="ARBA00022763"/>
    </source>
</evidence>
<dbReference type="FunCoup" id="G0VC15">
    <property type="interactions" value="744"/>
</dbReference>
<dbReference type="CDD" id="cd00788">
    <property type="entry name" value="KU70"/>
    <property type="match status" value="1"/>
</dbReference>
<dbReference type="KEGG" id="ncs:NCAS_0C00320"/>
<keyword evidence="11" id="KW-0067">ATP-binding</keyword>
<evidence type="ECO:0000259" key="20">
    <source>
        <dbReference type="SMART" id="SM00559"/>
    </source>
</evidence>
<dbReference type="InterPro" id="IPR027388">
    <property type="entry name" value="Ku70_bridge/pillars_dom_sf"/>
</dbReference>
<dbReference type="GO" id="GO:0003690">
    <property type="term" value="F:double-stranded DNA binding"/>
    <property type="evidence" value="ECO:0007669"/>
    <property type="project" value="TreeGrafter"/>
</dbReference>
<keyword evidence="9" id="KW-0378">Hydrolase</keyword>
<dbReference type="Proteomes" id="UP000001640">
    <property type="component" value="Chromosome 3"/>
</dbReference>
<dbReference type="STRING" id="1064592.G0VC15"/>
<dbReference type="PANTHER" id="PTHR12604">
    <property type="entry name" value="KU AUTOANTIGEN DNA HELICASE"/>
    <property type="match status" value="1"/>
</dbReference>
<keyword evidence="14" id="KW-0233">DNA recombination</keyword>
<evidence type="ECO:0000256" key="2">
    <source>
        <dbReference type="ARBA" id="ARBA00004574"/>
    </source>
</evidence>
<organism evidence="21 22">
    <name type="scientific">Naumovozyma castellii</name>
    <name type="common">Yeast</name>
    <name type="synonym">Saccharomyces castellii</name>
    <dbReference type="NCBI Taxonomy" id="27288"/>
    <lineage>
        <taxon>Eukaryota</taxon>
        <taxon>Fungi</taxon>
        <taxon>Dikarya</taxon>
        <taxon>Ascomycota</taxon>
        <taxon>Saccharomycotina</taxon>
        <taxon>Saccharomycetes</taxon>
        <taxon>Saccharomycetales</taxon>
        <taxon>Saccharomycetaceae</taxon>
        <taxon>Naumovozyma</taxon>
    </lineage>
</organism>
<dbReference type="EC" id="3.6.4.12" evidence="4"/>
<dbReference type="AlphaFoldDB" id="G0VC15"/>
<evidence type="ECO:0000256" key="15">
    <source>
        <dbReference type="ARBA" id="ARBA00023204"/>
    </source>
</evidence>
<dbReference type="SUPFAM" id="SSF100939">
    <property type="entry name" value="SPOC domain-like"/>
    <property type="match status" value="1"/>
</dbReference>
<gene>
    <name evidence="21" type="primary">NCAS0C00320</name>
    <name evidence="21" type="ordered locus">NCAS_0C00320</name>
</gene>
<accession>G0VC15</accession>
<dbReference type="Pfam" id="PF03730">
    <property type="entry name" value="Ku_C"/>
    <property type="match status" value="1"/>
</dbReference>
<dbReference type="OrthoDB" id="3249161at2759"/>
<reference key="2">
    <citation type="submission" date="2011-08" db="EMBL/GenBank/DDBJ databases">
        <title>Genome sequence of Naumovozyma castellii.</title>
        <authorList>
            <person name="Gordon J.L."/>
            <person name="Armisen D."/>
            <person name="Proux-Wera E."/>
            <person name="OhEigeartaigh S.S."/>
            <person name="Byrne K.P."/>
            <person name="Wolfe K.H."/>
        </authorList>
    </citation>
    <scope>NUCLEOTIDE SEQUENCE</scope>
    <source>
        <strain>Type strain:CBS 4309</strain>
    </source>
</reference>
<dbReference type="GO" id="GO:0003684">
    <property type="term" value="F:damaged DNA binding"/>
    <property type="evidence" value="ECO:0007669"/>
    <property type="project" value="InterPro"/>
</dbReference>
<dbReference type="GO" id="GO:0005635">
    <property type="term" value="C:nuclear envelope"/>
    <property type="evidence" value="ECO:0007669"/>
    <property type="project" value="EnsemblFungi"/>
</dbReference>
<dbReference type="InterPro" id="IPR006165">
    <property type="entry name" value="Ku70"/>
</dbReference>
<evidence type="ECO:0000256" key="5">
    <source>
        <dbReference type="ARBA" id="ARBA00021796"/>
    </source>
</evidence>
<feature type="region of interest" description="Disordered" evidence="19">
    <location>
        <begin position="230"/>
        <end position="249"/>
    </location>
</feature>
<dbReference type="GO" id="GO:0097552">
    <property type="term" value="P:mitochondrial double-strand break repair via homologous recombination"/>
    <property type="evidence" value="ECO:0007669"/>
    <property type="project" value="EnsemblFungi"/>
</dbReference>
<evidence type="ECO:0000256" key="16">
    <source>
        <dbReference type="ARBA" id="ARBA00023242"/>
    </source>
</evidence>
<dbReference type="GO" id="GO:0031509">
    <property type="term" value="P:subtelomeric heterochromatin formation"/>
    <property type="evidence" value="ECO:0007669"/>
    <property type="project" value="EnsemblFungi"/>
</dbReference>
<dbReference type="Gene3D" id="1.10.1600.10">
    <property type="match status" value="1"/>
</dbReference>
<evidence type="ECO:0000256" key="9">
    <source>
        <dbReference type="ARBA" id="ARBA00022801"/>
    </source>
</evidence>
<dbReference type="Gene3D" id="3.40.50.410">
    <property type="entry name" value="von Willebrand factor, type A domain"/>
    <property type="match status" value="1"/>
</dbReference>
<dbReference type="eggNOG" id="KOG2327">
    <property type="taxonomic scope" value="Eukaryota"/>
</dbReference>
<keyword evidence="22" id="KW-1185">Reference proteome</keyword>
<keyword evidence="7" id="KW-0547">Nucleotide-binding</keyword>
<evidence type="ECO:0000313" key="21">
    <source>
        <dbReference type="EMBL" id="CCC69022.1"/>
    </source>
</evidence>
<keyword evidence="15" id="KW-0234">DNA repair</keyword>
<dbReference type="HOGENOM" id="CLU_024202_0_0_1"/>
<dbReference type="InParanoid" id="G0VC15"/>
<dbReference type="GO" id="GO:0003678">
    <property type="term" value="F:DNA helicase activity"/>
    <property type="evidence" value="ECO:0007669"/>
    <property type="project" value="UniProtKB-EC"/>
</dbReference>
<dbReference type="PIRSF" id="PIRSF003033">
    <property type="entry name" value="Ku70"/>
    <property type="match status" value="1"/>
</dbReference>